<evidence type="ECO:0000313" key="9">
    <source>
        <dbReference type="EMBL" id="OKL45404.1"/>
    </source>
</evidence>
<evidence type="ECO:0000256" key="7">
    <source>
        <dbReference type="HAMAP-Rule" id="MF_01008"/>
    </source>
</evidence>
<dbReference type="CDD" id="cd16321">
    <property type="entry name" value="MraZ_C"/>
    <property type="match status" value="1"/>
</dbReference>
<dbReference type="EMBL" id="LVVZ01000005">
    <property type="protein sequence ID" value="OKL45404.1"/>
    <property type="molecule type" value="Genomic_DNA"/>
</dbReference>
<dbReference type="OrthoDB" id="9807753at2"/>
<dbReference type="InterPro" id="IPR038619">
    <property type="entry name" value="MraZ_sf"/>
</dbReference>
<evidence type="ECO:0000259" key="8">
    <source>
        <dbReference type="PROSITE" id="PS51740"/>
    </source>
</evidence>
<evidence type="ECO:0000256" key="2">
    <source>
        <dbReference type="ARBA" id="ARBA00022490"/>
    </source>
</evidence>
<dbReference type="HAMAP" id="MF_01008">
    <property type="entry name" value="MraZ"/>
    <property type="match status" value="1"/>
</dbReference>
<dbReference type="InterPro" id="IPR020603">
    <property type="entry name" value="MraZ_dom"/>
</dbReference>
<comment type="subcellular location">
    <subcellularLocation>
        <location evidence="7">Cytoplasm</location>
        <location evidence="7">Nucleoid</location>
    </subcellularLocation>
</comment>
<sequence length="156" mass="16841">MSGFVSHFTNRVDAKGRVSIPAPFRAALAKDGFEGLYCFPSPFQNAVDAGGNGLVAEIQKKLEGFSTLSLEYDALSTALYGASETLKVDRDGRVMLSDMVRHHTGISDEVTFVGQGFKFQIWEPTKFREHREEAMKRALAVLAGGGNSAAPLEGAV</sequence>
<evidence type="ECO:0000256" key="5">
    <source>
        <dbReference type="ARBA" id="ARBA00023125"/>
    </source>
</evidence>
<dbReference type="GO" id="GO:0009295">
    <property type="term" value="C:nucleoid"/>
    <property type="evidence" value="ECO:0007669"/>
    <property type="project" value="UniProtKB-SubCell"/>
</dbReference>
<dbReference type="SUPFAM" id="SSF89447">
    <property type="entry name" value="AbrB/MazE/MraZ-like"/>
    <property type="match status" value="1"/>
</dbReference>
<dbReference type="InterPro" id="IPR037914">
    <property type="entry name" value="SpoVT-AbrB_sf"/>
</dbReference>
<dbReference type="PANTHER" id="PTHR34701:SF1">
    <property type="entry name" value="TRANSCRIPTIONAL REGULATOR MRAZ"/>
    <property type="match status" value="1"/>
</dbReference>
<keyword evidence="2 7" id="KW-0963">Cytoplasm</keyword>
<organism evidence="9 10">
    <name type="scientific">Pseudovibrio exalbescens</name>
    <dbReference type="NCBI Taxonomy" id="197461"/>
    <lineage>
        <taxon>Bacteria</taxon>
        <taxon>Pseudomonadati</taxon>
        <taxon>Pseudomonadota</taxon>
        <taxon>Alphaproteobacteria</taxon>
        <taxon>Hyphomicrobiales</taxon>
        <taxon>Stappiaceae</taxon>
        <taxon>Pseudovibrio</taxon>
    </lineage>
</organism>
<dbReference type="Pfam" id="PF02381">
    <property type="entry name" value="MraZ"/>
    <property type="match status" value="1"/>
</dbReference>
<evidence type="ECO:0000256" key="6">
    <source>
        <dbReference type="ARBA" id="ARBA00023163"/>
    </source>
</evidence>
<reference evidence="9 10" key="1">
    <citation type="submission" date="2016-03" db="EMBL/GenBank/DDBJ databases">
        <title>Genome sequence of Nesiotobacter sp. nov., a moderately halophilic alphaproteobacterium isolated from the Yellow Sea, China.</title>
        <authorList>
            <person name="Zhang G."/>
            <person name="Zhang R."/>
        </authorList>
    </citation>
    <scope>NUCLEOTIDE SEQUENCE [LARGE SCALE GENOMIC DNA]</scope>
    <source>
        <strain evidence="9 10">WB1-6</strain>
    </source>
</reference>
<keyword evidence="9" id="KW-0132">Cell division</keyword>
<dbReference type="Gene3D" id="3.40.1550.20">
    <property type="entry name" value="Transcriptional regulator MraZ domain"/>
    <property type="match status" value="1"/>
</dbReference>
<keyword evidence="3" id="KW-0677">Repeat</keyword>
<dbReference type="InterPro" id="IPR007159">
    <property type="entry name" value="SpoVT-AbrB_dom"/>
</dbReference>
<proteinExistence type="inferred from homology"/>
<comment type="similarity">
    <text evidence="7">Belongs to the MraZ family.</text>
</comment>
<evidence type="ECO:0000313" key="10">
    <source>
        <dbReference type="Proteomes" id="UP000185783"/>
    </source>
</evidence>
<feature type="domain" description="SpoVT-AbrB" evidence="8">
    <location>
        <begin position="83"/>
        <end position="126"/>
    </location>
</feature>
<gene>
    <name evidence="7" type="primary">mraZ</name>
    <name evidence="9" type="ORF">A3843_03515</name>
</gene>
<dbReference type="Proteomes" id="UP000185783">
    <property type="component" value="Unassembled WGS sequence"/>
</dbReference>
<dbReference type="PANTHER" id="PTHR34701">
    <property type="entry name" value="TRANSCRIPTIONAL REGULATOR MRAZ"/>
    <property type="match status" value="1"/>
</dbReference>
<dbReference type="RefSeq" id="WP_028480095.1">
    <property type="nucleotide sequence ID" value="NZ_LVVZ01000005.1"/>
</dbReference>
<accession>A0A1U7JL33</accession>
<dbReference type="GO" id="GO:0005737">
    <property type="term" value="C:cytoplasm"/>
    <property type="evidence" value="ECO:0007669"/>
    <property type="project" value="UniProtKB-UniRule"/>
</dbReference>
<evidence type="ECO:0000256" key="4">
    <source>
        <dbReference type="ARBA" id="ARBA00023015"/>
    </source>
</evidence>
<dbReference type="InterPro" id="IPR003444">
    <property type="entry name" value="MraZ"/>
</dbReference>
<dbReference type="AlphaFoldDB" id="A0A1U7JL33"/>
<dbReference type="NCBIfam" id="NF001477">
    <property type="entry name" value="PRK00326.2-4"/>
    <property type="match status" value="1"/>
</dbReference>
<dbReference type="STRING" id="197461.A3843_03515"/>
<dbReference type="CDD" id="cd16320">
    <property type="entry name" value="MraZ_N"/>
    <property type="match status" value="1"/>
</dbReference>
<evidence type="ECO:0000256" key="1">
    <source>
        <dbReference type="ARBA" id="ARBA00013860"/>
    </source>
</evidence>
<keyword evidence="10" id="KW-1185">Reference proteome</keyword>
<feature type="domain" description="SpoVT-AbrB" evidence="8">
    <location>
        <begin position="7"/>
        <end position="54"/>
    </location>
</feature>
<dbReference type="InterPro" id="IPR035644">
    <property type="entry name" value="MraZ_C"/>
</dbReference>
<protein>
    <recommendedName>
        <fullName evidence="1 7">Transcriptional regulator MraZ</fullName>
    </recommendedName>
</protein>
<keyword evidence="4 7" id="KW-0805">Transcription regulation</keyword>
<dbReference type="GO" id="GO:0003700">
    <property type="term" value="F:DNA-binding transcription factor activity"/>
    <property type="evidence" value="ECO:0007669"/>
    <property type="project" value="UniProtKB-UniRule"/>
</dbReference>
<dbReference type="GO" id="GO:2000143">
    <property type="term" value="P:negative regulation of DNA-templated transcription initiation"/>
    <property type="evidence" value="ECO:0007669"/>
    <property type="project" value="TreeGrafter"/>
</dbReference>
<evidence type="ECO:0000256" key="3">
    <source>
        <dbReference type="ARBA" id="ARBA00022737"/>
    </source>
</evidence>
<dbReference type="GO" id="GO:0051301">
    <property type="term" value="P:cell division"/>
    <property type="evidence" value="ECO:0007669"/>
    <property type="project" value="UniProtKB-KW"/>
</dbReference>
<comment type="subunit">
    <text evidence="7">Forms oligomers.</text>
</comment>
<keyword evidence="9" id="KW-0131">Cell cycle</keyword>
<keyword evidence="6 7" id="KW-0804">Transcription</keyword>
<keyword evidence="5 7" id="KW-0238">DNA-binding</keyword>
<dbReference type="PROSITE" id="PS51740">
    <property type="entry name" value="SPOVT_ABRB"/>
    <property type="match status" value="2"/>
</dbReference>
<dbReference type="GO" id="GO:0000976">
    <property type="term" value="F:transcription cis-regulatory region binding"/>
    <property type="evidence" value="ECO:0007669"/>
    <property type="project" value="TreeGrafter"/>
</dbReference>
<comment type="caution">
    <text evidence="9">The sequence shown here is derived from an EMBL/GenBank/DDBJ whole genome shotgun (WGS) entry which is preliminary data.</text>
</comment>
<name>A0A1U7JL33_9HYPH</name>
<dbReference type="InterPro" id="IPR035642">
    <property type="entry name" value="MraZ_N"/>
</dbReference>